<evidence type="ECO:0000256" key="13">
    <source>
        <dbReference type="ARBA" id="ARBA00043219"/>
    </source>
</evidence>
<reference evidence="14" key="1">
    <citation type="submission" date="2021-07" db="EMBL/GenBank/DDBJ databases">
        <title>Elsinoe batatas strain:CRI-CJ2 Genome sequencing and assembly.</title>
        <authorList>
            <person name="Huang L."/>
        </authorList>
    </citation>
    <scope>NUCLEOTIDE SEQUENCE</scope>
    <source>
        <strain evidence="14">CRI-CJ2</strain>
    </source>
</reference>
<dbReference type="EC" id="2.5.1.59" evidence="3"/>
<dbReference type="SUPFAM" id="SSF48439">
    <property type="entry name" value="Protein prenylyltransferase"/>
    <property type="match status" value="1"/>
</dbReference>
<evidence type="ECO:0000313" key="14">
    <source>
        <dbReference type="EMBL" id="KAG8624031.1"/>
    </source>
</evidence>
<evidence type="ECO:0000256" key="10">
    <source>
        <dbReference type="ARBA" id="ARBA00041392"/>
    </source>
</evidence>
<evidence type="ECO:0000256" key="8">
    <source>
        <dbReference type="ARBA" id="ARBA00022842"/>
    </source>
</evidence>
<evidence type="ECO:0000256" key="1">
    <source>
        <dbReference type="ARBA" id="ARBA00001946"/>
    </source>
</evidence>
<protein>
    <recommendedName>
        <fullName evidence="9">Protein farnesyltransferase/geranylgeranyltransferase type-1 subunit alpha</fullName>
        <ecNumber evidence="4">2.5.1.58</ecNumber>
        <ecNumber evidence="3">2.5.1.59</ecNumber>
    </recommendedName>
    <alternativeName>
        <fullName evidence="12">CAAX farnesyltransferase subunit alpha</fullName>
    </alternativeName>
    <alternativeName>
        <fullName evidence="11">FTase-alpha</fullName>
    </alternativeName>
    <alternativeName>
        <fullName evidence="10">Ras proteins prenyltransferase subunit alpha</fullName>
    </alternativeName>
    <alternativeName>
        <fullName evidence="13">Type I protein geranyl-geranyltransferase subunit alpha</fullName>
    </alternativeName>
</protein>
<dbReference type="GO" id="GO:0004662">
    <property type="term" value="F:CAAX-protein geranylgeranyltransferase activity"/>
    <property type="evidence" value="ECO:0007669"/>
    <property type="project" value="UniProtKB-EC"/>
</dbReference>
<comment type="cofactor">
    <cofactor evidence="1">
        <name>Mg(2+)</name>
        <dbReference type="ChEBI" id="CHEBI:18420"/>
    </cofactor>
</comment>
<dbReference type="PANTHER" id="PTHR11129">
    <property type="entry name" value="PROTEIN FARNESYLTRANSFERASE ALPHA SUBUNIT/RAB GERANYLGERANYL TRANSFERASE ALPHA SUBUNIT"/>
    <property type="match status" value="1"/>
</dbReference>
<evidence type="ECO:0000256" key="6">
    <source>
        <dbReference type="ARBA" id="ARBA00022679"/>
    </source>
</evidence>
<evidence type="ECO:0000256" key="9">
    <source>
        <dbReference type="ARBA" id="ARBA00040965"/>
    </source>
</evidence>
<dbReference type="InterPro" id="IPR002088">
    <property type="entry name" value="Prenyl_trans_a"/>
</dbReference>
<comment type="similarity">
    <text evidence="2">Belongs to the protein prenyltransferase subunit alpha family.</text>
</comment>
<sequence>MGYSSDPIWADISPIAQSDGGPNPLAAISYTEGYAEAMSYLRAVMAANEMSERALDLTEDIISLNPAHYTVWLYRAKILSSLDLDLNEEITWLNNIALRHQKNYQIWHHRQYLLDRIGNADGEIAFVNRMLAGDAKNYHVWSYRQWLVRRFGLWDVKARNGRAEIKEALQAQAEEDGDGDEDEVPDLVTEVAEETNELEETALFVAADVRNNSAWNHRFFIVNGSEDGQGVKDNDVYEREVAFAKEAIRKAPQNQSPWAYLKGAVERAKGKDGSKELVEFCGEFVDLDQCTVRSSHALDLLAEIWGREKKIAEASKAYELLRDKYDPIRRNYWEYLRGKLESTAAA</sequence>
<comment type="caution">
    <text evidence="14">The sequence shown here is derived from an EMBL/GenBank/DDBJ whole genome shotgun (WGS) entry which is preliminary data.</text>
</comment>
<keyword evidence="5" id="KW-0637">Prenyltransferase</keyword>
<evidence type="ECO:0000313" key="15">
    <source>
        <dbReference type="Proteomes" id="UP000809789"/>
    </source>
</evidence>
<accession>A0A8K0PC12</accession>
<keyword evidence="8" id="KW-0460">Magnesium</keyword>
<dbReference type="Proteomes" id="UP000809789">
    <property type="component" value="Unassembled WGS sequence"/>
</dbReference>
<evidence type="ECO:0000256" key="4">
    <source>
        <dbReference type="ARBA" id="ARBA00012702"/>
    </source>
</evidence>
<keyword evidence="6" id="KW-0808">Transferase</keyword>
<evidence type="ECO:0000256" key="5">
    <source>
        <dbReference type="ARBA" id="ARBA00022602"/>
    </source>
</evidence>
<evidence type="ECO:0000256" key="2">
    <source>
        <dbReference type="ARBA" id="ARBA00006734"/>
    </source>
</evidence>
<keyword evidence="7" id="KW-0677">Repeat</keyword>
<evidence type="ECO:0000256" key="12">
    <source>
        <dbReference type="ARBA" id="ARBA00043086"/>
    </source>
</evidence>
<evidence type="ECO:0000256" key="3">
    <source>
        <dbReference type="ARBA" id="ARBA00012700"/>
    </source>
</evidence>
<dbReference type="EC" id="2.5.1.58" evidence="4"/>
<dbReference type="Gene3D" id="1.25.40.120">
    <property type="entry name" value="Protein prenylyltransferase"/>
    <property type="match status" value="2"/>
</dbReference>
<dbReference type="GO" id="GO:0005965">
    <property type="term" value="C:protein farnesyltransferase complex"/>
    <property type="evidence" value="ECO:0007669"/>
    <property type="project" value="TreeGrafter"/>
</dbReference>
<dbReference type="Pfam" id="PF01239">
    <property type="entry name" value="PPTA"/>
    <property type="match status" value="5"/>
</dbReference>
<name>A0A8K0PC12_9PEZI</name>
<organism evidence="14 15">
    <name type="scientific">Elsinoe batatas</name>
    <dbReference type="NCBI Taxonomy" id="2601811"/>
    <lineage>
        <taxon>Eukaryota</taxon>
        <taxon>Fungi</taxon>
        <taxon>Dikarya</taxon>
        <taxon>Ascomycota</taxon>
        <taxon>Pezizomycotina</taxon>
        <taxon>Dothideomycetes</taxon>
        <taxon>Dothideomycetidae</taxon>
        <taxon>Myriangiales</taxon>
        <taxon>Elsinoaceae</taxon>
        <taxon>Elsinoe</taxon>
    </lineage>
</organism>
<dbReference type="PANTHER" id="PTHR11129:SF1">
    <property type="entry name" value="PROTEIN FARNESYLTRANSFERASE_GERANYLGERANYLTRANSFERASE TYPE-1 SUBUNIT ALPHA"/>
    <property type="match status" value="1"/>
</dbReference>
<dbReference type="AlphaFoldDB" id="A0A8K0PC12"/>
<evidence type="ECO:0000256" key="7">
    <source>
        <dbReference type="ARBA" id="ARBA00022737"/>
    </source>
</evidence>
<proteinExistence type="inferred from homology"/>
<dbReference type="PROSITE" id="PS51147">
    <property type="entry name" value="PFTA"/>
    <property type="match status" value="4"/>
</dbReference>
<dbReference type="GO" id="GO:0004660">
    <property type="term" value="F:protein farnesyltransferase activity"/>
    <property type="evidence" value="ECO:0007669"/>
    <property type="project" value="UniProtKB-EC"/>
</dbReference>
<gene>
    <name evidence="14" type="ORF">KVT40_009007</name>
</gene>
<dbReference type="GO" id="GO:0005953">
    <property type="term" value="C:CAAX-protein geranylgeranyltransferase complex"/>
    <property type="evidence" value="ECO:0007669"/>
    <property type="project" value="TreeGrafter"/>
</dbReference>
<evidence type="ECO:0000256" key="11">
    <source>
        <dbReference type="ARBA" id="ARBA00042436"/>
    </source>
</evidence>
<dbReference type="OrthoDB" id="272289at2759"/>
<dbReference type="EMBL" id="JAESVG020000010">
    <property type="protein sequence ID" value="KAG8624031.1"/>
    <property type="molecule type" value="Genomic_DNA"/>
</dbReference>
<keyword evidence="15" id="KW-1185">Reference proteome</keyword>